<accession>A0A0G4I1N5</accession>
<gene>
    <name evidence="1" type="ORF">Cvel_1672</name>
</gene>
<protein>
    <submittedName>
        <fullName evidence="1">Uncharacterized protein</fullName>
    </submittedName>
</protein>
<dbReference type="VEuPathDB" id="CryptoDB:Cvel_1672"/>
<evidence type="ECO:0000313" key="1">
    <source>
        <dbReference type="EMBL" id="CEM50799.1"/>
    </source>
</evidence>
<dbReference type="EMBL" id="CDMZ01004756">
    <property type="protein sequence ID" value="CEM50799.1"/>
    <property type="molecule type" value="Genomic_DNA"/>
</dbReference>
<organism evidence="1">
    <name type="scientific">Chromera velia CCMP2878</name>
    <dbReference type="NCBI Taxonomy" id="1169474"/>
    <lineage>
        <taxon>Eukaryota</taxon>
        <taxon>Sar</taxon>
        <taxon>Alveolata</taxon>
        <taxon>Colpodellida</taxon>
        <taxon>Chromeraceae</taxon>
        <taxon>Chromera</taxon>
    </lineage>
</organism>
<proteinExistence type="predicted"/>
<dbReference type="AlphaFoldDB" id="A0A0G4I1N5"/>
<name>A0A0G4I1N5_9ALVE</name>
<reference evidence="1" key="1">
    <citation type="submission" date="2014-11" db="EMBL/GenBank/DDBJ databases">
        <authorList>
            <person name="Otto D Thomas"/>
            <person name="Naeem Raeece"/>
        </authorList>
    </citation>
    <scope>NUCLEOTIDE SEQUENCE</scope>
</reference>
<sequence length="118" mass="13127">MFKGEWVGRILSVIDRLSKTPTFTAVSSEITAEGTAEVVYERVVCEHGMPYLMYLSVQNEVCDERQFEGVVGEGAYRRRAEAERGCRLQAAGKCRPDTSSGQATGSRRGGVAAWRRYE</sequence>